<dbReference type="RefSeq" id="WP_250874447.1">
    <property type="nucleotide sequence ID" value="NZ_JALXFV010000007.1"/>
</dbReference>
<keyword evidence="4" id="KW-1185">Reference proteome</keyword>
<dbReference type="EMBL" id="JBHUDC010000007">
    <property type="protein sequence ID" value="MFD1514518.1"/>
    <property type="molecule type" value="Genomic_DNA"/>
</dbReference>
<keyword evidence="1" id="KW-1133">Transmembrane helix</keyword>
<keyword evidence="3" id="KW-0238">DNA-binding</keyword>
<gene>
    <name evidence="3" type="ORF">ACFSBT_14650</name>
</gene>
<reference evidence="3 4" key="1">
    <citation type="journal article" date="2019" name="Int. J. Syst. Evol. Microbiol.">
        <title>The Global Catalogue of Microorganisms (GCM) 10K type strain sequencing project: providing services to taxonomists for standard genome sequencing and annotation.</title>
        <authorList>
            <consortium name="The Broad Institute Genomics Platform"/>
            <consortium name="The Broad Institute Genome Sequencing Center for Infectious Disease"/>
            <person name="Wu L."/>
            <person name="Ma J."/>
        </authorList>
    </citation>
    <scope>NUCLEOTIDE SEQUENCE [LARGE SCALE GENOMIC DNA]</scope>
    <source>
        <strain evidence="3 4">CGMCC 1.12563</strain>
    </source>
</reference>
<name>A0ABD6AZ11_9EURY</name>
<sequence length="90" mass="10352">MAPLETEFEIRAGETPFARCQYCDYPFPTEQQLVLHRGVAHEDRLDADEQAAYEQARAAEDETLSLFRLKALFALVILYFTFLMVYGVVT</sequence>
<dbReference type="AlphaFoldDB" id="A0ABD6AZ11"/>
<keyword evidence="1" id="KW-0812">Transmembrane</keyword>
<comment type="caution">
    <text evidence="3">The sequence shown here is derived from an EMBL/GenBank/DDBJ whole genome shotgun (WGS) entry which is preliminary data.</text>
</comment>
<organism evidence="3 4">
    <name type="scientific">Halomarina rubra</name>
    <dbReference type="NCBI Taxonomy" id="2071873"/>
    <lineage>
        <taxon>Archaea</taxon>
        <taxon>Methanobacteriati</taxon>
        <taxon>Methanobacteriota</taxon>
        <taxon>Stenosarchaea group</taxon>
        <taxon>Halobacteria</taxon>
        <taxon>Halobacteriales</taxon>
        <taxon>Natronomonadaceae</taxon>
        <taxon>Halomarina</taxon>
    </lineage>
</organism>
<dbReference type="GO" id="GO:0003677">
    <property type="term" value="F:DNA binding"/>
    <property type="evidence" value="ECO:0007669"/>
    <property type="project" value="UniProtKB-KW"/>
</dbReference>
<evidence type="ECO:0000313" key="4">
    <source>
        <dbReference type="Proteomes" id="UP001597187"/>
    </source>
</evidence>
<dbReference type="InterPro" id="IPR013087">
    <property type="entry name" value="Znf_C2H2_type"/>
</dbReference>
<feature type="transmembrane region" description="Helical" evidence="1">
    <location>
        <begin position="71"/>
        <end position="89"/>
    </location>
</feature>
<dbReference type="PROSITE" id="PS00028">
    <property type="entry name" value="ZINC_FINGER_C2H2_1"/>
    <property type="match status" value="1"/>
</dbReference>
<feature type="domain" description="C2H2-type" evidence="2">
    <location>
        <begin position="20"/>
        <end position="41"/>
    </location>
</feature>
<evidence type="ECO:0000256" key="1">
    <source>
        <dbReference type="SAM" id="Phobius"/>
    </source>
</evidence>
<protein>
    <submittedName>
        <fullName evidence="3">DNA-binding protein</fullName>
    </submittedName>
</protein>
<proteinExistence type="predicted"/>
<evidence type="ECO:0000313" key="3">
    <source>
        <dbReference type="EMBL" id="MFD1514518.1"/>
    </source>
</evidence>
<dbReference type="Proteomes" id="UP001597187">
    <property type="component" value="Unassembled WGS sequence"/>
</dbReference>
<keyword evidence="1" id="KW-0472">Membrane</keyword>
<evidence type="ECO:0000259" key="2">
    <source>
        <dbReference type="PROSITE" id="PS00028"/>
    </source>
</evidence>
<accession>A0ABD6AZ11</accession>